<evidence type="ECO:0000313" key="2">
    <source>
        <dbReference type="Proteomes" id="UP001281147"/>
    </source>
</evidence>
<keyword evidence="2" id="KW-1185">Reference proteome</keyword>
<organism evidence="1 2">
    <name type="scientific">Vermiconidia calcicola</name>
    <dbReference type="NCBI Taxonomy" id="1690605"/>
    <lineage>
        <taxon>Eukaryota</taxon>
        <taxon>Fungi</taxon>
        <taxon>Dikarya</taxon>
        <taxon>Ascomycota</taxon>
        <taxon>Pezizomycotina</taxon>
        <taxon>Dothideomycetes</taxon>
        <taxon>Dothideomycetidae</taxon>
        <taxon>Mycosphaerellales</taxon>
        <taxon>Extremaceae</taxon>
        <taxon>Vermiconidia</taxon>
    </lineage>
</organism>
<dbReference type="Proteomes" id="UP001281147">
    <property type="component" value="Unassembled WGS sequence"/>
</dbReference>
<sequence length="586" mass="66239">MPPKTGNRRLKVNAGPRPADGGGQQRREVVINPPRKRPQADAAEDEDGQAPRPKRGRGQQQAGPVQAGGRELTAEQKRAEVDRRAEGNAPLRGYLRREKIVARQAPRMLHENLYVIVYNRLDLDVDWTTLQPVKELPEVPAPPPSPPVAESSSSPAHEDGSSEAGAKTSSEDRRRQMLLLEQVLGAESKDLCTRAGDMVRYETAAVKVPPSDSEADPNVVLERLRAHVETAEAELARLRNVNVQQEQDQPGPGGDQGWKKPRKESMAVQALRLGFGTKLIPGHWSFAGPIGVGGQGHASVWVERDDDGNVSDRKVVKESYFSRTDFENPAIWHGDKKYGNPLEAFLQRAVSLKDESKSCIVQLDTWVVYRDGDFKDNPLYRIYCEFCPHGDLQVSLDRHYWLMKGNRAHKKPLSQPWRTIPEPKLGDFGLAVPPALAEKQRNCRVGTEGWKAPEQEHYDTREWRRHDWNIQSGASDIWSLGRTMLCLMSLEYWPRQFKYDAGKQAPQLSSEMEEIYPAQLRKLVHECLHVDPQERIRVMKLCAEIESALDNDCAEEGADLDYDRKQVQTEMRYKDEDSYTKLARTA</sequence>
<reference evidence="1" key="1">
    <citation type="submission" date="2023-07" db="EMBL/GenBank/DDBJ databases">
        <title>Black Yeasts Isolated from many extreme environments.</title>
        <authorList>
            <person name="Coleine C."/>
            <person name="Stajich J.E."/>
            <person name="Selbmann L."/>
        </authorList>
    </citation>
    <scope>NUCLEOTIDE SEQUENCE</scope>
    <source>
        <strain evidence="1">CCFEE 5714</strain>
    </source>
</reference>
<dbReference type="EMBL" id="JAUTXU010000377">
    <property type="protein sequence ID" value="KAK3682027.1"/>
    <property type="molecule type" value="Genomic_DNA"/>
</dbReference>
<proteinExistence type="predicted"/>
<evidence type="ECO:0000313" key="1">
    <source>
        <dbReference type="EMBL" id="KAK3682027.1"/>
    </source>
</evidence>
<accession>A0ACC3MC52</accession>
<protein>
    <submittedName>
        <fullName evidence="1">Uncharacterized protein</fullName>
    </submittedName>
</protein>
<comment type="caution">
    <text evidence="1">The sequence shown here is derived from an EMBL/GenBank/DDBJ whole genome shotgun (WGS) entry which is preliminary data.</text>
</comment>
<name>A0ACC3MC52_9PEZI</name>
<gene>
    <name evidence="1" type="ORF">LTR37_020653</name>
</gene>